<comment type="caution">
    <text evidence="1">The sequence shown here is derived from an EMBL/GenBank/DDBJ whole genome shotgun (WGS) entry which is preliminary data.</text>
</comment>
<evidence type="ECO:0000313" key="1">
    <source>
        <dbReference type="EMBL" id="TYS01484.1"/>
    </source>
</evidence>
<organism evidence="1 2">
    <name type="scientific">Rossellomorea vietnamensis</name>
    <dbReference type="NCBI Taxonomy" id="218284"/>
    <lineage>
        <taxon>Bacteria</taxon>
        <taxon>Bacillati</taxon>
        <taxon>Bacillota</taxon>
        <taxon>Bacilli</taxon>
        <taxon>Bacillales</taxon>
        <taxon>Bacillaceae</taxon>
        <taxon>Rossellomorea</taxon>
    </lineage>
</organism>
<reference evidence="1 2" key="1">
    <citation type="submission" date="2019-08" db="EMBL/GenBank/DDBJ databases">
        <title>Bacillus genomes from the desert of Cuatro Cienegas, Coahuila.</title>
        <authorList>
            <person name="Olmedo-Alvarez G."/>
        </authorList>
    </citation>
    <scope>NUCLEOTIDE SEQUENCE [LARGE SCALE GENOMIC DNA]</scope>
    <source>
        <strain evidence="1 2">CH128b_4D</strain>
    </source>
</reference>
<name>A0A5D4MJL8_9BACI</name>
<dbReference type="EMBL" id="VTEG01000001">
    <property type="protein sequence ID" value="TYS01484.1"/>
    <property type="molecule type" value="Genomic_DNA"/>
</dbReference>
<protein>
    <submittedName>
        <fullName evidence="1">Uncharacterized protein</fullName>
    </submittedName>
</protein>
<sequence length="61" mass="6861">MKKNQPLEKAGDKRAGAYAGHGAYLDVKEPYPGDSVNEQQDLEFVNEIIGREEIKQQNDNL</sequence>
<dbReference type="AlphaFoldDB" id="A0A5D4MJL8"/>
<gene>
    <name evidence="1" type="ORF">FZC84_02195</name>
</gene>
<proteinExistence type="predicted"/>
<accession>A0A5D4MJL8</accession>
<evidence type="ECO:0000313" key="2">
    <source>
        <dbReference type="Proteomes" id="UP000325182"/>
    </source>
</evidence>
<dbReference type="Proteomes" id="UP000325182">
    <property type="component" value="Unassembled WGS sequence"/>
</dbReference>
<dbReference type="RefSeq" id="WP_148952810.1">
    <property type="nucleotide sequence ID" value="NZ_VTEG01000001.1"/>
</dbReference>